<evidence type="ECO:0000259" key="1">
    <source>
        <dbReference type="Pfam" id="PF01575"/>
    </source>
</evidence>
<organism evidence="3 4">
    <name type="scientific">Natronorubrum daqingense</name>
    <dbReference type="NCBI Taxonomy" id="588898"/>
    <lineage>
        <taxon>Archaea</taxon>
        <taxon>Methanobacteriati</taxon>
        <taxon>Methanobacteriota</taxon>
        <taxon>Stenosarchaea group</taxon>
        <taxon>Halobacteria</taxon>
        <taxon>Halobacteriales</taxon>
        <taxon>Natrialbaceae</taxon>
        <taxon>Natronorubrum</taxon>
    </lineage>
</organism>
<name>A0A1N7E714_9EURY</name>
<feature type="domain" description="MaoC-like" evidence="1">
    <location>
        <begin position="10"/>
        <end position="111"/>
    </location>
</feature>
<evidence type="ECO:0000313" key="2">
    <source>
        <dbReference type="EMBL" id="APX96393.1"/>
    </source>
</evidence>
<dbReference type="InterPro" id="IPR002539">
    <property type="entry name" value="MaoC-like_dom"/>
</dbReference>
<dbReference type="RefSeq" id="WP_076582278.1">
    <property type="nucleotide sequence ID" value="NZ_CP019327.1"/>
</dbReference>
<evidence type="ECO:0000313" key="4">
    <source>
        <dbReference type="Proteomes" id="UP000185687"/>
    </source>
</evidence>
<dbReference type="Pfam" id="PF01575">
    <property type="entry name" value="MaoC_dehydratas"/>
    <property type="match status" value="1"/>
</dbReference>
<dbReference type="AlphaFoldDB" id="A0A1N7E714"/>
<dbReference type="EMBL" id="CP019327">
    <property type="protein sequence ID" value="APX96393.1"/>
    <property type="molecule type" value="Genomic_DNA"/>
</dbReference>
<dbReference type="SUPFAM" id="SSF54637">
    <property type="entry name" value="Thioesterase/thiol ester dehydrase-isomerase"/>
    <property type="match status" value="1"/>
</dbReference>
<accession>A0A1N7E714</accession>
<dbReference type="InterPro" id="IPR029069">
    <property type="entry name" value="HotDog_dom_sf"/>
</dbReference>
<keyword evidence="4" id="KW-1185">Reference proteome</keyword>
<dbReference type="EMBL" id="FTNP01000003">
    <property type="protein sequence ID" value="SIR83785.1"/>
    <property type="molecule type" value="Genomic_DNA"/>
</dbReference>
<reference evidence="2 5" key="1">
    <citation type="submission" date="2017-01" db="EMBL/GenBank/DDBJ databases">
        <title>Complete genome sequence of Haloterrigena daqingensis type strain (JX313T).</title>
        <authorList>
            <person name="Shuang W."/>
        </authorList>
    </citation>
    <scope>NUCLEOTIDE SEQUENCE [LARGE SCALE GENOMIC DNA]</scope>
    <source>
        <strain evidence="2 5">JX313</strain>
    </source>
</reference>
<evidence type="ECO:0000313" key="5">
    <source>
        <dbReference type="Proteomes" id="UP000187321"/>
    </source>
</evidence>
<dbReference type="GeneID" id="30955688"/>
<dbReference type="KEGG" id="hda:BB347_07055"/>
<dbReference type="InterPro" id="IPR052342">
    <property type="entry name" value="MCH/BMMD"/>
</dbReference>
<dbReference type="PANTHER" id="PTHR43664">
    <property type="entry name" value="MONOAMINE OXIDASE-RELATED"/>
    <property type="match status" value="1"/>
</dbReference>
<reference evidence="3 4" key="2">
    <citation type="submission" date="2017-01" db="EMBL/GenBank/DDBJ databases">
        <authorList>
            <person name="Mah S.A."/>
            <person name="Swanson W.J."/>
            <person name="Moy G.W."/>
            <person name="Vacquier V.D."/>
        </authorList>
    </citation>
    <scope>NUCLEOTIDE SEQUENCE [LARGE SCALE GENOMIC DNA]</scope>
    <source>
        <strain evidence="3 4">CGMCC 1.8909</strain>
    </source>
</reference>
<dbReference type="Gene3D" id="3.10.129.10">
    <property type="entry name" value="Hotdog Thioesterase"/>
    <property type="match status" value="1"/>
</dbReference>
<sequence length="150" mass="16976">MQYYEDIEVGDTAEFGEYHVTKEEIVDFAERYDPQPFHTDEEAAEDSAFGELVASGWHTASMCMRMLVDGPLQERAGMGARGVDELRWKQPVRPGDTLSIRSEVIDKRVSESDPKRGYVDSFLEGRTQDGDVVISWIGLGMIERRNPGEE</sequence>
<dbReference type="PANTHER" id="PTHR43664:SF1">
    <property type="entry name" value="BETA-METHYLMALYL-COA DEHYDRATASE"/>
    <property type="match status" value="1"/>
</dbReference>
<protein>
    <submittedName>
        <fullName evidence="3">Acyl dehydratase</fullName>
    </submittedName>
</protein>
<dbReference type="Proteomes" id="UP000185687">
    <property type="component" value="Unassembled WGS sequence"/>
</dbReference>
<evidence type="ECO:0000313" key="3">
    <source>
        <dbReference type="EMBL" id="SIR83785.1"/>
    </source>
</evidence>
<dbReference type="CDD" id="cd03454">
    <property type="entry name" value="YdeM"/>
    <property type="match status" value="1"/>
</dbReference>
<proteinExistence type="predicted"/>
<dbReference type="OrthoDB" id="225748at2157"/>
<dbReference type="STRING" id="588898.BB347_07055"/>
<dbReference type="Proteomes" id="UP000187321">
    <property type="component" value="Chromosome"/>
</dbReference>
<gene>
    <name evidence="2" type="ORF">BB347_07055</name>
    <name evidence="3" type="ORF">SAMN05421809_2498</name>
</gene>